<dbReference type="RefSeq" id="XP_025600370.1">
    <property type="nucleotide sequence ID" value="XM_025739991.1"/>
</dbReference>
<feature type="non-terminal residue" evidence="3">
    <location>
        <position position="1"/>
    </location>
</feature>
<sequence length="188" mass="20773">IGNLLLSSCPGKKVRLTGPVRGRGAICRDLGLDLKRIHSLGVGAVVCCLDDEELAYLGAPWETYEREADQLGMDVVRLPMAEGFAPTCVKTIDMIITSLVAEYTLQGRHILVHCRGGVGRAGLIACTWMYKLGLVRTGTLPYEQCPFELRPEYSAEHLAAVDRLVQTVRRRRSPKAIETAEQVAFLYE</sequence>
<dbReference type="InterPro" id="IPR050561">
    <property type="entry name" value="PTP"/>
</dbReference>
<dbReference type="GeneID" id="37267537"/>
<dbReference type="Pfam" id="PF22784">
    <property type="entry name" value="PTP-SAK"/>
    <property type="match status" value="1"/>
</dbReference>
<dbReference type="Proteomes" id="UP000245946">
    <property type="component" value="Unassembled WGS sequence"/>
</dbReference>
<dbReference type="InterPro" id="IPR057023">
    <property type="entry name" value="PTP-SAK"/>
</dbReference>
<keyword evidence="1" id="KW-0378">Hydrolase</keyword>
<organism evidence="3 4">
    <name type="scientific">Tilletiopsis washingtonensis</name>
    <dbReference type="NCBI Taxonomy" id="58919"/>
    <lineage>
        <taxon>Eukaryota</taxon>
        <taxon>Fungi</taxon>
        <taxon>Dikarya</taxon>
        <taxon>Basidiomycota</taxon>
        <taxon>Ustilaginomycotina</taxon>
        <taxon>Exobasidiomycetes</taxon>
        <taxon>Entylomatales</taxon>
        <taxon>Entylomatales incertae sedis</taxon>
        <taxon>Tilletiopsis</taxon>
    </lineage>
</organism>
<evidence type="ECO:0000259" key="2">
    <source>
        <dbReference type="PROSITE" id="PS50056"/>
    </source>
</evidence>
<dbReference type="EMBL" id="KZ819286">
    <property type="protein sequence ID" value="PWO00092.1"/>
    <property type="molecule type" value="Genomic_DNA"/>
</dbReference>
<dbReference type="PANTHER" id="PTHR23339">
    <property type="entry name" value="TYROSINE SPECIFIC PROTEIN PHOSPHATASE AND DUAL SPECIFICITY PROTEIN PHOSPHATASE"/>
    <property type="match status" value="1"/>
</dbReference>
<keyword evidence="4" id="KW-1185">Reference proteome</keyword>
<dbReference type="PROSITE" id="PS50056">
    <property type="entry name" value="TYR_PHOSPHATASE_2"/>
    <property type="match status" value="1"/>
</dbReference>
<accession>A0A316ZEZ0</accession>
<evidence type="ECO:0000313" key="4">
    <source>
        <dbReference type="Proteomes" id="UP000245946"/>
    </source>
</evidence>
<dbReference type="AlphaFoldDB" id="A0A316ZEZ0"/>
<protein>
    <submittedName>
        <fullName evidence="3">Phosphatases II</fullName>
    </submittedName>
</protein>
<feature type="domain" description="Tyrosine specific protein phosphatases" evidence="2">
    <location>
        <begin position="90"/>
        <end position="183"/>
    </location>
</feature>
<dbReference type="OrthoDB" id="266663at2759"/>
<dbReference type="InterPro" id="IPR000387">
    <property type="entry name" value="Tyr_Pase_dom"/>
</dbReference>
<evidence type="ECO:0000256" key="1">
    <source>
        <dbReference type="ARBA" id="ARBA00022801"/>
    </source>
</evidence>
<dbReference type="STRING" id="58919.A0A316ZEZ0"/>
<proteinExistence type="predicted"/>
<dbReference type="SUPFAM" id="SSF52799">
    <property type="entry name" value="(Phosphotyrosine protein) phosphatases II"/>
    <property type="match status" value="1"/>
</dbReference>
<dbReference type="PRINTS" id="PR00700">
    <property type="entry name" value="PRTYPHPHTASE"/>
</dbReference>
<dbReference type="InterPro" id="IPR029021">
    <property type="entry name" value="Prot-tyrosine_phosphatase-like"/>
</dbReference>
<reference evidence="3 4" key="1">
    <citation type="journal article" date="2018" name="Mol. Biol. Evol.">
        <title>Broad Genomic Sampling Reveals a Smut Pathogenic Ancestry of the Fungal Clade Ustilaginomycotina.</title>
        <authorList>
            <person name="Kijpornyongpan T."/>
            <person name="Mondo S.J."/>
            <person name="Barry K."/>
            <person name="Sandor L."/>
            <person name="Lee J."/>
            <person name="Lipzen A."/>
            <person name="Pangilinan J."/>
            <person name="LaButti K."/>
            <person name="Hainaut M."/>
            <person name="Henrissat B."/>
            <person name="Grigoriev I.V."/>
            <person name="Spatafora J.W."/>
            <person name="Aime M.C."/>
        </authorList>
    </citation>
    <scope>NUCLEOTIDE SEQUENCE [LARGE SCALE GENOMIC DNA]</scope>
    <source>
        <strain evidence="3 4">MCA 4186</strain>
    </source>
</reference>
<gene>
    <name evidence="3" type="ORF">FA09DRAFT_291816</name>
</gene>
<evidence type="ECO:0000313" key="3">
    <source>
        <dbReference type="EMBL" id="PWO00092.1"/>
    </source>
</evidence>
<dbReference type="Gene3D" id="3.90.190.10">
    <property type="entry name" value="Protein tyrosine phosphatase superfamily"/>
    <property type="match status" value="1"/>
</dbReference>
<dbReference type="GO" id="GO:0004725">
    <property type="term" value="F:protein tyrosine phosphatase activity"/>
    <property type="evidence" value="ECO:0007669"/>
    <property type="project" value="InterPro"/>
</dbReference>
<name>A0A316ZEZ0_9BASI</name>
<feature type="non-terminal residue" evidence="3">
    <location>
        <position position="188"/>
    </location>
</feature>
<dbReference type="InterPro" id="IPR000242">
    <property type="entry name" value="PTP_cat"/>
</dbReference>